<evidence type="ECO:0000256" key="1">
    <source>
        <dbReference type="SAM" id="MobiDB-lite"/>
    </source>
</evidence>
<keyword evidence="3" id="KW-1185">Reference proteome</keyword>
<dbReference type="EMBL" id="VUJU01002952">
    <property type="protein sequence ID" value="KAF0759566.1"/>
    <property type="molecule type" value="Genomic_DNA"/>
</dbReference>
<gene>
    <name evidence="2" type="ORF">FWK35_00036359</name>
</gene>
<reference evidence="2 3" key="1">
    <citation type="submission" date="2019-08" db="EMBL/GenBank/DDBJ databases">
        <title>Whole genome of Aphis craccivora.</title>
        <authorList>
            <person name="Voronova N.V."/>
            <person name="Shulinski R.S."/>
            <person name="Bandarenka Y.V."/>
            <person name="Zhorov D.G."/>
            <person name="Warner D."/>
        </authorList>
    </citation>
    <scope>NUCLEOTIDE SEQUENCE [LARGE SCALE GENOMIC DNA]</scope>
    <source>
        <strain evidence="2">180601</strain>
        <tissue evidence="2">Whole Body</tissue>
    </source>
</reference>
<accession>A0A6G0YPW6</accession>
<feature type="compositionally biased region" description="Low complexity" evidence="1">
    <location>
        <begin position="7"/>
        <end position="24"/>
    </location>
</feature>
<evidence type="ECO:0000313" key="3">
    <source>
        <dbReference type="Proteomes" id="UP000478052"/>
    </source>
</evidence>
<evidence type="ECO:0000313" key="2">
    <source>
        <dbReference type="EMBL" id="KAF0759566.1"/>
    </source>
</evidence>
<proteinExistence type="predicted"/>
<comment type="caution">
    <text evidence="2">The sequence shown here is derived from an EMBL/GenBank/DDBJ whole genome shotgun (WGS) entry which is preliminary data.</text>
</comment>
<name>A0A6G0YPW6_APHCR</name>
<dbReference type="AlphaFoldDB" id="A0A6G0YPW6"/>
<protein>
    <submittedName>
        <fullName evidence="2">Nucleic-acid-binding protein</fullName>
    </submittedName>
</protein>
<dbReference type="Proteomes" id="UP000478052">
    <property type="component" value="Unassembled WGS sequence"/>
</dbReference>
<feature type="region of interest" description="Disordered" evidence="1">
    <location>
        <begin position="1"/>
        <end position="31"/>
    </location>
</feature>
<sequence length="86" mass="9562">MQDACLNISTNNSNASLSSTRNNTISPNNDGWLQRAEKRNLSSSSKPSSPTKITIGHKKLFISRNRFEVLSQTELIDVDIITLNLD</sequence>
<organism evidence="2 3">
    <name type="scientific">Aphis craccivora</name>
    <name type="common">Cowpea aphid</name>
    <dbReference type="NCBI Taxonomy" id="307492"/>
    <lineage>
        <taxon>Eukaryota</taxon>
        <taxon>Metazoa</taxon>
        <taxon>Ecdysozoa</taxon>
        <taxon>Arthropoda</taxon>
        <taxon>Hexapoda</taxon>
        <taxon>Insecta</taxon>
        <taxon>Pterygota</taxon>
        <taxon>Neoptera</taxon>
        <taxon>Paraneoptera</taxon>
        <taxon>Hemiptera</taxon>
        <taxon>Sternorrhyncha</taxon>
        <taxon>Aphidomorpha</taxon>
        <taxon>Aphidoidea</taxon>
        <taxon>Aphididae</taxon>
        <taxon>Aphidini</taxon>
        <taxon>Aphis</taxon>
        <taxon>Aphis</taxon>
    </lineage>
</organism>